<reference evidence="1 2" key="1">
    <citation type="submission" date="2015-12" db="EMBL/GenBank/DDBJ databases">
        <title>The genome of Folsomia candida.</title>
        <authorList>
            <person name="Faddeeva A."/>
            <person name="Derks M.F."/>
            <person name="Anvar Y."/>
            <person name="Smit S."/>
            <person name="Van Straalen N."/>
            <person name="Roelofs D."/>
        </authorList>
    </citation>
    <scope>NUCLEOTIDE SEQUENCE [LARGE SCALE GENOMIC DNA]</scope>
    <source>
        <strain evidence="1 2">VU population</strain>
        <tissue evidence="1">Whole body</tissue>
    </source>
</reference>
<dbReference type="EMBL" id="LNIX01000014">
    <property type="protein sequence ID" value="OXA46937.1"/>
    <property type="molecule type" value="Genomic_DNA"/>
</dbReference>
<evidence type="ECO:0000313" key="2">
    <source>
        <dbReference type="Proteomes" id="UP000198287"/>
    </source>
</evidence>
<comment type="caution">
    <text evidence="1">The sequence shown here is derived from an EMBL/GenBank/DDBJ whole genome shotgun (WGS) entry which is preliminary data.</text>
</comment>
<sequence length="134" mass="15430">MDVQKYSLMTSYGGCVECTDPQFMERNQSFLAISIRCQIGFNVKIGKVRGYPNLPEWIDLDDCLDAFLINDMPPGNVPLILEMTMAGRLFTKWGRSGGEWHPKSVQIAEEIYLDDDEREIAQGIKHFFLLNLWH</sequence>
<organism evidence="1 2">
    <name type="scientific">Folsomia candida</name>
    <name type="common">Springtail</name>
    <dbReference type="NCBI Taxonomy" id="158441"/>
    <lineage>
        <taxon>Eukaryota</taxon>
        <taxon>Metazoa</taxon>
        <taxon>Ecdysozoa</taxon>
        <taxon>Arthropoda</taxon>
        <taxon>Hexapoda</taxon>
        <taxon>Collembola</taxon>
        <taxon>Entomobryomorpha</taxon>
        <taxon>Isotomoidea</taxon>
        <taxon>Isotomidae</taxon>
        <taxon>Proisotominae</taxon>
        <taxon>Folsomia</taxon>
    </lineage>
</organism>
<proteinExistence type="predicted"/>
<dbReference type="Proteomes" id="UP000198287">
    <property type="component" value="Unassembled WGS sequence"/>
</dbReference>
<dbReference type="AlphaFoldDB" id="A0A226DQI9"/>
<accession>A0A226DQI9</accession>
<keyword evidence="2" id="KW-1185">Reference proteome</keyword>
<evidence type="ECO:0000313" key="1">
    <source>
        <dbReference type="EMBL" id="OXA46937.1"/>
    </source>
</evidence>
<gene>
    <name evidence="1" type="ORF">Fcan01_18173</name>
</gene>
<name>A0A226DQI9_FOLCA</name>
<protein>
    <submittedName>
        <fullName evidence="1">Uncharacterized protein</fullName>
    </submittedName>
</protein>